<reference evidence="1" key="1">
    <citation type="journal article" date="2023" name="Mol. Ecol. Resour.">
        <title>Chromosome-level genome assembly of a triploid poplar Populus alba 'Berolinensis'.</title>
        <authorList>
            <person name="Chen S."/>
            <person name="Yu Y."/>
            <person name="Wang X."/>
            <person name="Wang S."/>
            <person name="Zhang T."/>
            <person name="Zhou Y."/>
            <person name="He R."/>
            <person name="Meng N."/>
            <person name="Wang Y."/>
            <person name="Liu W."/>
            <person name="Liu Z."/>
            <person name="Liu J."/>
            <person name="Guo Q."/>
            <person name="Huang H."/>
            <person name="Sederoff R.R."/>
            <person name="Wang G."/>
            <person name="Qu G."/>
            <person name="Chen S."/>
        </authorList>
    </citation>
    <scope>NUCLEOTIDE SEQUENCE</scope>
    <source>
        <strain evidence="1">SC-2020</strain>
    </source>
</reference>
<dbReference type="AlphaFoldDB" id="A0AAD6LPC6"/>
<organism evidence="1 2">
    <name type="scientific">Populus alba x Populus x berolinensis</name>
    <dbReference type="NCBI Taxonomy" id="444605"/>
    <lineage>
        <taxon>Eukaryota</taxon>
        <taxon>Viridiplantae</taxon>
        <taxon>Streptophyta</taxon>
        <taxon>Embryophyta</taxon>
        <taxon>Tracheophyta</taxon>
        <taxon>Spermatophyta</taxon>
        <taxon>Magnoliopsida</taxon>
        <taxon>eudicotyledons</taxon>
        <taxon>Gunneridae</taxon>
        <taxon>Pentapetalae</taxon>
        <taxon>rosids</taxon>
        <taxon>fabids</taxon>
        <taxon>Malpighiales</taxon>
        <taxon>Salicaceae</taxon>
        <taxon>Saliceae</taxon>
        <taxon>Populus</taxon>
    </lineage>
</organism>
<dbReference type="Proteomes" id="UP001164929">
    <property type="component" value="Chromosome 15"/>
</dbReference>
<evidence type="ECO:0000313" key="2">
    <source>
        <dbReference type="Proteomes" id="UP001164929"/>
    </source>
</evidence>
<protein>
    <submittedName>
        <fullName evidence="1">Uncharacterized protein</fullName>
    </submittedName>
</protein>
<accession>A0AAD6LPC6</accession>
<name>A0AAD6LPC6_9ROSI</name>
<gene>
    <name evidence="1" type="ORF">NC653_035189</name>
</gene>
<comment type="caution">
    <text evidence="1">The sequence shown here is derived from an EMBL/GenBank/DDBJ whole genome shotgun (WGS) entry which is preliminary data.</text>
</comment>
<proteinExistence type="predicted"/>
<sequence>MPGEEGEAGLESSGQVWMQGQSWIRRRRYILSDRRGVCSIQDAWQRNWAQDDLPVEKRERERERGKGLH</sequence>
<evidence type="ECO:0000313" key="1">
    <source>
        <dbReference type="EMBL" id="KAJ6970834.1"/>
    </source>
</evidence>
<dbReference type="EMBL" id="JAQIZT010000015">
    <property type="protein sequence ID" value="KAJ6970834.1"/>
    <property type="molecule type" value="Genomic_DNA"/>
</dbReference>
<keyword evidence="2" id="KW-1185">Reference proteome</keyword>